<keyword evidence="1" id="KW-0028">Amino-acid biosynthesis</keyword>
<evidence type="ECO:0000259" key="8">
    <source>
        <dbReference type="Pfam" id="PF01636"/>
    </source>
</evidence>
<accession>A0A0F9QBG7</accession>
<dbReference type="InterPro" id="IPR002575">
    <property type="entry name" value="Aminoglycoside_PTrfase"/>
</dbReference>
<evidence type="ECO:0000256" key="7">
    <source>
        <dbReference type="ARBA" id="ARBA00038240"/>
    </source>
</evidence>
<feature type="domain" description="Aminoglycoside phosphotransferase" evidence="8">
    <location>
        <begin position="27"/>
        <end position="244"/>
    </location>
</feature>
<reference evidence="9" key="1">
    <citation type="journal article" date="2015" name="Nature">
        <title>Complex archaea that bridge the gap between prokaryotes and eukaryotes.</title>
        <authorList>
            <person name="Spang A."/>
            <person name="Saw J.H."/>
            <person name="Jorgensen S.L."/>
            <person name="Zaremba-Niedzwiedzka K."/>
            <person name="Martijn J."/>
            <person name="Lind A.E."/>
            <person name="van Eijk R."/>
            <person name="Schleper C."/>
            <person name="Guy L."/>
            <person name="Ettema T.J."/>
        </authorList>
    </citation>
    <scope>NUCLEOTIDE SEQUENCE</scope>
</reference>
<dbReference type="PANTHER" id="PTHR21064">
    <property type="entry name" value="AMINOGLYCOSIDE PHOSPHOTRANSFERASE DOMAIN-CONTAINING PROTEIN-RELATED"/>
    <property type="match status" value="1"/>
</dbReference>
<keyword evidence="5" id="KW-0418">Kinase</keyword>
<evidence type="ECO:0000256" key="4">
    <source>
        <dbReference type="ARBA" id="ARBA00022741"/>
    </source>
</evidence>
<dbReference type="Pfam" id="PF01636">
    <property type="entry name" value="APH"/>
    <property type="match status" value="1"/>
</dbReference>
<keyword evidence="3" id="KW-0791">Threonine biosynthesis</keyword>
<gene>
    <name evidence="9" type="ORF">LCGC14_1035800</name>
</gene>
<sequence>MSVYTEVERDDLIAFLGDYSVGELVSYQGISDGIENTNYFVTTSEGQFVLTLFEHHDFDELGYFLDVMTFFYQQGIPSAHPEADQQGQYLKQLCGKPAALVVRLPGRGVSSTATLAQCAQIGEAMADMHIAGQQFKARRDNERGPVWRQQTAETIYPKLDTEQSALLRNELAYQQGYAGLDLPAGVTHADLFRDNALFDGENLTGIIDFYFASDEYLAFDLAVAVNDWCINDEGLPDPQRYQALMQRYTQKRPLTEAEKANWNMVCRAAALRFWLSRLQDKLFPREGELTQIKNPDAFLHILKHHRQHPLSLDFN</sequence>
<protein>
    <recommendedName>
        <fullName evidence="8">Aminoglycoside phosphotransferase domain-containing protein</fullName>
    </recommendedName>
</protein>
<keyword evidence="6" id="KW-0067">ATP-binding</keyword>
<comment type="caution">
    <text evidence="9">The sequence shown here is derived from an EMBL/GenBank/DDBJ whole genome shotgun (WGS) entry which is preliminary data.</text>
</comment>
<evidence type="ECO:0000256" key="3">
    <source>
        <dbReference type="ARBA" id="ARBA00022697"/>
    </source>
</evidence>
<evidence type="ECO:0000256" key="6">
    <source>
        <dbReference type="ARBA" id="ARBA00022840"/>
    </source>
</evidence>
<dbReference type="Gene3D" id="3.30.200.20">
    <property type="entry name" value="Phosphorylase Kinase, domain 1"/>
    <property type="match status" value="1"/>
</dbReference>
<dbReference type="CDD" id="cd05153">
    <property type="entry name" value="HomoserineK_II"/>
    <property type="match status" value="1"/>
</dbReference>
<evidence type="ECO:0000256" key="1">
    <source>
        <dbReference type="ARBA" id="ARBA00022605"/>
    </source>
</evidence>
<name>A0A0F9QBG7_9ZZZZ</name>
<dbReference type="InterPro" id="IPR050249">
    <property type="entry name" value="Pseudomonas-type_ThrB"/>
</dbReference>
<keyword evidence="4" id="KW-0547">Nucleotide-binding</keyword>
<dbReference type="HAMAP" id="MF_00301">
    <property type="entry name" value="Homoser_kinase_2"/>
    <property type="match status" value="1"/>
</dbReference>
<comment type="similarity">
    <text evidence="7">Belongs to the pseudomonas-type ThrB family.</text>
</comment>
<evidence type="ECO:0000313" key="9">
    <source>
        <dbReference type="EMBL" id="KKN10516.1"/>
    </source>
</evidence>
<organism evidence="9">
    <name type="scientific">marine sediment metagenome</name>
    <dbReference type="NCBI Taxonomy" id="412755"/>
    <lineage>
        <taxon>unclassified sequences</taxon>
        <taxon>metagenomes</taxon>
        <taxon>ecological metagenomes</taxon>
    </lineage>
</organism>
<proteinExistence type="inferred from homology"/>
<dbReference type="GO" id="GO:0004413">
    <property type="term" value="F:homoserine kinase activity"/>
    <property type="evidence" value="ECO:0007669"/>
    <property type="project" value="InterPro"/>
</dbReference>
<dbReference type="Gene3D" id="3.90.1200.10">
    <property type="match status" value="1"/>
</dbReference>
<dbReference type="EMBL" id="LAZR01004237">
    <property type="protein sequence ID" value="KKN10516.1"/>
    <property type="molecule type" value="Genomic_DNA"/>
</dbReference>
<dbReference type="GO" id="GO:0005524">
    <property type="term" value="F:ATP binding"/>
    <property type="evidence" value="ECO:0007669"/>
    <property type="project" value="UniProtKB-KW"/>
</dbReference>
<dbReference type="AlphaFoldDB" id="A0A0F9QBG7"/>
<dbReference type="SUPFAM" id="SSF56112">
    <property type="entry name" value="Protein kinase-like (PK-like)"/>
    <property type="match status" value="1"/>
</dbReference>
<dbReference type="NCBIfam" id="NF003558">
    <property type="entry name" value="PRK05231.1"/>
    <property type="match status" value="1"/>
</dbReference>
<dbReference type="InterPro" id="IPR005280">
    <property type="entry name" value="Homoserine_kinase_II"/>
</dbReference>
<evidence type="ECO:0000256" key="5">
    <source>
        <dbReference type="ARBA" id="ARBA00022777"/>
    </source>
</evidence>
<keyword evidence="2" id="KW-0808">Transferase</keyword>
<dbReference type="GO" id="GO:0009088">
    <property type="term" value="P:threonine biosynthetic process"/>
    <property type="evidence" value="ECO:0007669"/>
    <property type="project" value="UniProtKB-KW"/>
</dbReference>
<dbReference type="PANTHER" id="PTHR21064:SF6">
    <property type="entry name" value="AMINOGLYCOSIDE PHOSPHOTRANSFERASE DOMAIN-CONTAINING PROTEIN"/>
    <property type="match status" value="1"/>
</dbReference>
<evidence type="ECO:0000256" key="2">
    <source>
        <dbReference type="ARBA" id="ARBA00022679"/>
    </source>
</evidence>
<dbReference type="InterPro" id="IPR011009">
    <property type="entry name" value="Kinase-like_dom_sf"/>
</dbReference>
<dbReference type="NCBIfam" id="TIGR00938">
    <property type="entry name" value="thrB_alt"/>
    <property type="match status" value="1"/>
</dbReference>